<gene>
    <name evidence="1" type="ORF">METZ01_LOCUS44202</name>
</gene>
<name>A0A381RK78_9ZZZZ</name>
<reference evidence="1" key="1">
    <citation type="submission" date="2018-05" db="EMBL/GenBank/DDBJ databases">
        <authorList>
            <person name="Lanie J.A."/>
            <person name="Ng W.-L."/>
            <person name="Kazmierczak K.M."/>
            <person name="Andrzejewski T.M."/>
            <person name="Davidsen T.M."/>
            <person name="Wayne K.J."/>
            <person name="Tettelin H."/>
            <person name="Glass J.I."/>
            <person name="Rusch D."/>
            <person name="Podicherti R."/>
            <person name="Tsui H.-C.T."/>
            <person name="Winkler M.E."/>
        </authorList>
    </citation>
    <scope>NUCLEOTIDE SEQUENCE</scope>
</reference>
<evidence type="ECO:0000313" key="1">
    <source>
        <dbReference type="EMBL" id="SUZ91348.1"/>
    </source>
</evidence>
<proteinExistence type="predicted"/>
<dbReference type="AlphaFoldDB" id="A0A381RK78"/>
<feature type="non-terminal residue" evidence="1">
    <location>
        <position position="1"/>
    </location>
</feature>
<protein>
    <recommendedName>
        <fullName evidence="2">DUF948 domain-containing protein</fullName>
    </recommendedName>
</protein>
<accession>A0A381RK78</accession>
<sequence>VSVACLGFLAVAAVRVGRMLRNLHAAVDALHREAVPLIADMHRMVERAAGDLDRVEDLLDTADDLRESAGRIGATIETAATLTSSPFLRVAGLLAGFRRRWPNS</sequence>
<organism evidence="1">
    <name type="scientific">marine metagenome</name>
    <dbReference type="NCBI Taxonomy" id="408172"/>
    <lineage>
        <taxon>unclassified sequences</taxon>
        <taxon>metagenomes</taxon>
        <taxon>ecological metagenomes</taxon>
    </lineage>
</organism>
<evidence type="ECO:0008006" key="2">
    <source>
        <dbReference type="Google" id="ProtNLM"/>
    </source>
</evidence>
<dbReference type="EMBL" id="UINC01001967">
    <property type="protein sequence ID" value="SUZ91348.1"/>
    <property type="molecule type" value="Genomic_DNA"/>
</dbReference>